<dbReference type="PANTHER" id="PTHR34408:SF1">
    <property type="entry name" value="GLYCOSYL HYDROLASE FAMILY 19 DOMAIN-CONTAINING PROTEIN HI_1415"/>
    <property type="match status" value="1"/>
</dbReference>
<feature type="domain" description="SH3b" evidence="2">
    <location>
        <begin position="93"/>
        <end position="155"/>
    </location>
</feature>
<feature type="signal peptide" evidence="1">
    <location>
        <begin position="1"/>
        <end position="30"/>
    </location>
</feature>
<proteinExistence type="predicted"/>
<dbReference type="AlphaFoldDB" id="A0A147GX42"/>
<dbReference type="Gene3D" id="2.30.30.40">
    <property type="entry name" value="SH3 Domains"/>
    <property type="match status" value="2"/>
</dbReference>
<dbReference type="Proteomes" id="UP000072741">
    <property type="component" value="Unassembled WGS sequence"/>
</dbReference>
<dbReference type="SMART" id="SM00287">
    <property type="entry name" value="SH3b"/>
    <property type="match status" value="2"/>
</dbReference>
<evidence type="ECO:0000313" key="4">
    <source>
        <dbReference type="Proteomes" id="UP000072741"/>
    </source>
</evidence>
<dbReference type="RefSeq" id="WP_242873715.1">
    <property type="nucleotide sequence ID" value="NZ_LDSL01000061.1"/>
</dbReference>
<feature type="domain" description="SH3b" evidence="2">
    <location>
        <begin position="30"/>
        <end position="92"/>
    </location>
</feature>
<dbReference type="EMBL" id="LDSL01000061">
    <property type="protein sequence ID" value="KTT22169.1"/>
    <property type="molecule type" value="Genomic_DNA"/>
</dbReference>
<keyword evidence="1" id="KW-0732">Signal</keyword>
<protein>
    <recommendedName>
        <fullName evidence="2">SH3b domain-containing protein</fullName>
    </recommendedName>
</protein>
<dbReference type="Pfam" id="PF06347">
    <property type="entry name" value="SH3_4"/>
    <property type="match status" value="1"/>
</dbReference>
<dbReference type="InterPro" id="IPR003646">
    <property type="entry name" value="SH3-like_bac-type"/>
</dbReference>
<organism evidence="3 4">
    <name type="scientific">Pseudacidovorax intermedius</name>
    <dbReference type="NCBI Taxonomy" id="433924"/>
    <lineage>
        <taxon>Bacteria</taxon>
        <taxon>Pseudomonadati</taxon>
        <taxon>Pseudomonadota</taxon>
        <taxon>Betaproteobacteria</taxon>
        <taxon>Burkholderiales</taxon>
        <taxon>Comamonadaceae</taxon>
        <taxon>Pseudacidovorax</taxon>
    </lineage>
</organism>
<sequence length="155" mass="17376">MMFARSLRLSTPRLVLMLLLMLATVSTAWAREMVSAARDGTTLRAGPGTKHEARWQVDKGYPLEVLRRQGGWLQVRDFEGDRSWVARSVTNRTPHVVSTAGRLNIRASAAPRARILAVAEYGEVLRVLGSQGDWLKVRSSHGRVGWVSKRLTWGR</sequence>
<evidence type="ECO:0000259" key="2">
    <source>
        <dbReference type="SMART" id="SM00287"/>
    </source>
</evidence>
<dbReference type="Pfam" id="PF08239">
    <property type="entry name" value="SH3_3"/>
    <property type="match status" value="1"/>
</dbReference>
<dbReference type="PANTHER" id="PTHR34408">
    <property type="entry name" value="FAMILY PROTEIN, PUTATIVE-RELATED"/>
    <property type="match status" value="1"/>
</dbReference>
<keyword evidence="4" id="KW-1185">Reference proteome</keyword>
<feature type="chain" id="PRO_5007546980" description="SH3b domain-containing protein" evidence="1">
    <location>
        <begin position="31"/>
        <end position="155"/>
    </location>
</feature>
<reference evidence="3 4" key="1">
    <citation type="journal article" date="2016" name="Front. Microbiol.">
        <title>Genomic Resource of Rice Seed Associated Bacteria.</title>
        <authorList>
            <person name="Midha S."/>
            <person name="Bansal K."/>
            <person name="Sharma S."/>
            <person name="Kumar N."/>
            <person name="Patil P.P."/>
            <person name="Chaudhry V."/>
            <person name="Patil P.B."/>
        </authorList>
    </citation>
    <scope>NUCLEOTIDE SEQUENCE [LARGE SCALE GENOMIC DNA]</scope>
    <source>
        <strain evidence="3 4">NS331</strain>
    </source>
</reference>
<dbReference type="InterPro" id="IPR010466">
    <property type="entry name" value="DUF1058"/>
</dbReference>
<dbReference type="InterPro" id="IPR052354">
    <property type="entry name" value="Cell_Wall_Dynamics_Protein"/>
</dbReference>
<accession>A0A147GX42</accession>
<name>A0A147GX42_9BURK</name>
<gene>
    <name evidence="3" type="ORF">NS331_10270</name>
</gene>
<evidence type="ECO:0000313" key="3">
    <source>
        <dbReference type="EMBL" id="KTT22169.1"/>
    </source>
</evidence>
<evidence type="ECO:0000256" key="1">
    <source>
        <dbReference type="SAM" id="SignalP"/>
    </source>
</evidence>
<comment type="caution">
    <text evidence="3">The sequence shown here is derived from an EMBL/GenBank/DDBJ whole genome shotgun (WGS) entry which is preliminary data.</text>
</comment>